<reference evidence="2 3" key="1">
    <citation type="journal article" date="2018" name="PLoS Pathog.">
        <title>Evolution of structural diversity of trichothecenes, a family of toxins produced by plant pathogenic and entomopathogenic fungi.</title>
        <authorList>
            <person name="Proctor R.H."/>
            <person name="McCormick S.P."/>
            <person name="Kim H.S."/>
            <person name="Cardoza R.E."/>
            <person name="Stanley A.M."/>
            <person name="Lindo L."/>
            <person name="Kelly A."/>
            <person name="Brown D.W."/>
            <person name="Lee T."/>
            <person name="Vaughan M.M."/>
            <person name="Alexander N.J."/>
            <person name="Busman M."/>
            <person name="Gutierrez S."/>
        </authorList>
    </citation>
    <scope>NUCLEOTIDE SEQUENCE [LARGE SCALE GENOMIC DNA]</scope>
    <source>
        <strain evidence="2 3">NRRL 3299</strain>
    </source>
</reference>
<name>A0A395SHK9_FUSSP</name>
<accession>A0A395SHK9</accession>
<evidence type="ECO:0000313" key="3">
    <source>
        <dbReference type="Proteomes" id="UP000266152"/>
    </source>
</evidence>
<dbReference type="EMBL" id="PXOF01000038">
    <property type="protein sequence ID" value="RGP71888.1"/>
    <property type="molecule type" value="Genomic_DNA"/>
</dbReference>
<gene>
    <name evidence="2" type="ORF">FSPOR_3003</name>
</gene>
<comment type="caution">
    <text evidence="2">The sequence shown here is derived from an EMBL/GenBank/DDBJ whole genome shotgun (WGS) entry which is preliminary data.</text>
</comment>
<organism evidence="2 3">
    <name type="scientific">Fusarium sporotrichioides</name>
    <dbReference type="NCBI Taxonomy" id="5514"/>
    <lineage>
        <taxon>Eukaryota</taxon>
        <taxon>Fungi</taxon>
        <taxon>Dikarya</taxon>
        <taxon>Ascomycota</taxon>
        <taxon>Pezizomycotina</taxon>
        <taxon>Sordariomycetes</taxon>
        <taxon>Hypocreomycetidae</taxon>
        <taxon>Hypocreales</taxon>
        <taxon>Nectriaceae</taxon>
        <taxon>Fusarium</taxon>
    </lineage>
</organism>
<protein>
    <submittedName>
        <fullName evidence="2">Uncharacterized protein</fullName>
    </submittedName>
</protein>
<feature type="compositionally biased region" description="Basic and acidic residues" evidence="1">
    <location>
        <begin position="26"/>
        <end position="39"/>
    </location>
</feature>
<sequence length="148" mass="17504">MNVILSTAKRAPRQQQQAADTEPDDESKSTDEDDKQRVVELEAENKKLRTEIKKLEDENQALKKLSAEHKERYKRVIARDHERNNLLFQVWDISKAKSTEIRKLTATVQRLKDILRAKDGERYQEFKRMHDHLEGNYRITRGKMTRAS</sequence>
<keyword evidence="3" id="KW-1185">Reference proteome</keyword>
<dbReference type="AlphaFoldDB" id="A0A395SHK9"/>
<evidence type="ECO:0000313" key="2">
    <source>
        <dbReference type="EMBL" id="RGP71888.1"/>
    </source>
</evidence>
<proteinExistence type="predicted"/>
<dbReference type="Proteomes" id="UP000266152">
    <property type="component" value="Unassembled WGS sequence"/>
</dbReference>
<evidence type="ECO:0000256" key="1">
    <source>
        <dbReference type="SAM" id="MobiDB-lite"/>
    </source>
</evidence>
<feature type="region of interest" description="Disordered" evidence="1">
    <location>
        <begin position="1"/>
        <end position="39"/>
    </location>
</feature>